<keyword evidence="1" id="KW-0547">Nucleotide-binding</keyword>
<evidence type="ECO:0000256" key="2">
    <source>
        <dbReference type="ARBA" id="ARBA00022840"/>
    </source>
</evidence>
<protein>
    <recommendedName>
        <fullName evidence="7">Transmembrane protein</fullName>
    </recommendedName>
</protein>
<dbReference type="SUPFAM" id="SSF53067">
    <property type="entry name" value="Actin-like ATPase domain"/>
    <property type="match status" value="1"/>
</dbReference>
<dbReference type="InterPro" id="IPR013126">
    <property type="entry name" value="Hsp_70_fam"/>
</dbReference>
<name>A0ABR3JA82_9AGAR</name>
<evidence type="ECO:0000256" key="4">
    <source>
        <dbReference type="SAM" id="SignalP"/>
    </source>
</evidence>
<gene>
    <name evidence="5" type="ORF">HGRIS_006835</name>
</gene>
<sequence>MTRAFFCISGPIFLAVLIVLSLMHVSVHAAPAEGTKSSPTKDIGIDLSTTYSNVGVWQNDRVDIVPNDKGGRPTPSHVPKPKYESKKSKRSAWMIDDLEA</sequence>
<keyword evidence="2" id="KW-0067">ATP-binding</keyword>
<organism evidence="5 6">
    <name type="scientific">Hohenbuehelia grisea</name>
    <dbReference type="NCBI Taxonomy" id="104357"/>
    <lineage>
        <taxon>Eukaryota</taxon>
        <taxon>Fungi</taxon>
        <taxon>Dikarya</taxon>
        <taxon>Basidiomycota</taxon>
        <taxon>Agaricomycotina</taxon>
        <taxon>Agaricomycetes</taxon>
        <taxon>Agaricomycetidae</taxon>
        <taxon>Agaricales</taxon>
        <taxon>Pleurotineae</taxon>
        <taxon>Pleurotaceae</taxon>
        <taxon>Hohenbuehelia</taxon>
    </lineage>
</organism>
<reference evidence="6" key="1">
    <citation type="submission" date="2024-06" db="EMBL/GenBank/DDBJ databases">
        <title>Multi-omics analyses provide insights into the biosynthesis of the anticancer antibiotic pleurotin in Hohenbuehelia grisea.</title>
        <authorList>
            <person name="Weaver J.A."/>
            <person name="Alberti F."/>
        </authorList>
    </citation>
    <scope>NUCLEOTIDE SEQUENCE [LARGE SCALE GENOMIC DNA]</scope>
    <source>
        <strain evidence="6">T-177</strain>
    </source>
</reference>
<evidence type="ECO:0000256" key="3">
    <source>
        <dbReference type="SAM" id="MobiDB-lite"/>
    </source>
</evidence>
<evidence type="ECO:0000313" key="6">
    <source>
        <dbReference type="Proteomes" id="UP001556367"/>
    </source>
</evidence>
<evidence type="ECO:0000256" key="1">
    <source>
        <dbReference type="ARBA" id="ARBA00022741"/>
    </source>
</evidence>
<dbReference type="Proteomes" id="UP001556367">
    <property type="component" value="Unassembled WGS sequence"/>
</dbReference>
<feature type="region of interest" description="Disordered" evidence="3">
    <location>
        <begin position="62"/>
        <end position="100"/>
    </location>
</feature>
<proteinExistence type="predicted"/>
<feature type="chain" id="PRO_5047208025" description="Transmembrane protein" evidence="4">
    <location>
        <begin position="30"/>
        <end position="100"/>
    </location>
</feature>
<dbReference type="Pfam" id="PF00012">
    <property type="entry name" value="HSP70"/>
    <property type="match status" value="1"/>
</dbReference>
<comment type="caution">
    <text evidence="5">The sequence shown here is derived from an EMBL/GenBank/DDBJ whole genome shotgun (WGS) entry which is preliminary data.</text>
</comment>
<dbReference type="InterPro" id="IPR043129">
    <property type="entry name" value="ATPase_NBD"/>
</dbReference>
<dbReference type="EMBL" id="JASNQZ010000010">
    <property type="protein sequence ID" value="KAL0952579.1"/>
    <property type="molecule type" value="Genomic_DNA"/>
</dbReference>
<dbReference type="Gene3D" id="3.30.420.40">
    <property type="match status" value="1"/>
</dbReference>
<accession>A0ABR3JA82</accession>
<keyword evidence="6" id="KW-1185">Reference proteome</keyword>
<evidence type="ECO:0000313" key="5">
    <source>
        <dbReference type="EMBL" id="KAL0952579.1"/>
    </source>
</evidence>
<keyword evidence="4" id="KW-0732">Signal</keyword>
<feature type="signal peptide" evidence="4">
    <location>
        <begin position="1"/>
        <end position="29"/>
    </location>
</feature>
<evidence type="ECO:0008006" key="7">
    <source>
        <dbReference type="Google" id="ProtNLM"/>
    </source>
</evidence>